<evidence type="ECO:0000313" key="1">
    <source>
        <dbReference type="EMBL" id="SNZ05839.1"/>
    </source>
</evidence>
<evidence type="ECO:0008006" key="3">
    <source>
        <dbReference type="Google" id="ProtNLM"/>
    </source>
</evidence>
<reference evidence="1 2" key="1">
    <citation type="submission" date="2017-09" db="EMBL/GenBank/DDBJ databases">
        <authorList>
            <person name="Ehlers B."/>
            <person name="Leendertz F.H."/>
        </authorList>
    </citation>
    <scope>NUCLEOTIDE SEQUENCE [LARGE SCALE GENOMIC DNA]</scope>
    <source>
        <strain evidence="1 2">DSM 27208</strain>
    </source>
</reference>
<evidence type="ECO:0000313" key="2">
    <source>
        <dbReference type="Proteomes" id="UP000219453"/>
    </source>
</evidence>
<dbReference type="RefSeq" id="WP_218839123.1">
    <property type="nucleotide sequence ID" value="NZ_OBEJ01000001.1"/>
</dbReference>
<dbReference type="Proteomes" id="UP000219453">
    <property type="component" value="Unassembled WGS sequence"/>
</dbReference>
<dbReference type="OrthoDB" id="103460at2157"/>
<keyword evidence="2" id="KW-1185">Reference proteome</keyword>
<protein>
    <recommendedName>
        <fullName evidence="3">Small CPxCG-related zinc finger protein</fullName>
    </recommendedName>
</protein>
<dbReference type="AlphaFoldDB" id="A0A285N8U7"/>
<dbReference type="EMBL" id="OBEJ01000001">
    <property type="protein sequence ID" value="SNZ05839.1"/>
    <property type="molecule type" value="Genomic_DNA"/>
</dbReference>
<name>A0A285N8U7_NATPI</name>
<accession>A0A285N8U7</accession>
<proteinExistence type="predicted"/>
<organism evidence="1 2">
    <name type="scientific">Natronoarchaeum philippinense</name>
    <dbReference type="NCBI Taxonomy" id="558529"/>
    <lineage>
        <taxon>Archaea</taxon>
        <taxon>Methanobacteriati</taxon>
        <taxon>Methanobacteriota</taxon>
        <taxon>Stenosarchaea group</taxon>
        <taxon>Halobacteria</taxon>
        <taxon>Halobacteriales</taxon>
        <taxon>Natronoarchaeaceae</taxon>
    </lineage>
</organism>
<sequence length="76" mass="8172">MGKTCAAQMSAEKVCPDCEEPLVEMELQGTSAMGSLTIVAEATDDGFLSGIRADEILTPVPYVCPECRRTLVYAEE</sequence>
<gene>
    <name evidence="1" type="ORF">SAMN06269185_0962</name>
</gene>